<feature type="domain" description="DUF4158" evidence="1">
    <location>
        <begin position="6"/>
        <end position="172"/>
    </location>
</feature>
<dbReference type="AlphaFoldDB" id="A0A9W3SHC2"/>
<gene>
    <name evidence="2" type="primary">tnpA_3</name>
    <name evidence="3" type="synonym">tnpA_12</name>
    <name evidence="2" type="ORF">BT246_63440</name>
    <name evidence="3" type="ORF">BT246_67900</name>
</gene>
<evidence type="ECO:0000313" key="2">
    <source>
        <dbReference type="EMBL" id="ANS51635.1"/>
    </source>
</evidence>
<name>A0A9W3SHC2_BACTU</name>
<accession>A0A9W3SHC2</accession>
<keyword evidence="2" id="KW-0614">Plasmid</keyword>
<evidence type="ECO:0000313" key="4">
    <source>
        <dbReference type="Proteomes" id="UP000092743"/>
    </source>
</evidence>
<evidence type="ECO:0000259" key="1">
    <source>
        <dbReference type="Pfam" id="PF13700"/>
    </source>
</evidence>
<dbReference type="EMBL" id="CP015354">
    <property type="protein sequence ID" value="ANS52082.1"/>
    <property type="molecule type" value="Genomic_DNA"/>
</dbReference>
<reference evidence="2 4" key="1">
    <citation type="submission" date="2016-04" db="EMBL/GenBank/DDBJ databases">
        <title>High quality genome of the nematocidal Bacillus thuringiensis MYBT18246.</title>
        <authorList>
            <person name="Hollensteiner J."/>
            <person name="Poehlein A."/>
            <person name="Sproeer C."/>
            <person name="Bunk B."/>
            <person name="Rosenstiel P."/>
            <person name="Schulenburg H."/>
            <person name="Liesegang H."/>
        </authorList>
    </citation>
    <scope>NUCLEOTIDE SEQUENCE [LARGE SCALE GENOMIC DNA]</scope>
    <source>
        <strain evidence="2 4">MYBT18246</strain>
        <plasmid evidence="3 4">p120416</plasmid>
        <plasmid evidence="2 4">p150790</plasmid>
    </source>
</reference>
<evidence type="ECO:0000313" key="3">
    <source>
        <dbReference type="EMBL" id="ANS52082.1"/>
    </source>
</evidence>
<organism evidence="2 4">
    <name type="scientific">Bacillus thuringiensis</name>
    <dbReference type="NCBI Taxonomy" id="1428"/>
    <lineage>
        <taxon>Bacteria</taxon>
        <taxon>Bacillati</taxon>
        <taxon>Bacillota</taxon>
        <taxon>Bacilli</taxon>
        <taxon>Bacillales</taxon>
        <taxon>Bacillaceae</taxon>
        <taxon>Bacillus</taxon>
        <taxon>Bacillus cereus group</taxon>
    </lineage>
</organism>
<dbReference type="Proteomes" id="UP000092743">
    <property type="component" value="Plasmid p150790"/>
</dbReference>
<dbReference type="Pfam" id="PF13700">
    <property type="entry name" value="DUF4158"/>
    <property type="match status" value="1"/>
</dbReference>
<sequence length="211" mass="25435">MKTRELLTDAQRTFFYEIPSQMDERELIRYYTLSYEELRIVNQQRGDHNRLGFAIQISYLRFPGRPLSAKENIPQFLVKFLAKQIGVASWEVQNYARTRDTTRREHVNKIRNFYNLRTFNLREYRELARWLLPLAMKTENGYLLVEALIQEMRKRKIILPAVYAIEHLAWSVRERAKQKNFKYLTKGLSSYQYEGSVAKFEKSIQKVIQWR</sequence>
<dbReference type="InterPro" id="IPR025296">
    <property type="entry name" value="DUF4158"/>
</dbReference>
<dbReference type="EMBL" id="CP015351">
    <property type="protein sequence ID" value="ANS51635.1"/>
    <property type="molecule type" value="Genomic_DNA"/>
</dbReference>
<geneLocation type="plasmid" evidence="3 4">
    <name>p120416</name>
</geneLocation>
<proteinExistence type="predicted"/>
<geneLocation type="plasmid" evidence="2 4">
    <name>p150790</name>
</geneLocation>
<dbReference type="Proteomes" id="UP000092743">
    <property type="component" value="Plasmid p120416"/>
</dbReference>
<protein>
    <submittedName>
        <fullName evidence="2">Transposase for transposon</fullName>
    </submittedName>
</protein>